<dbReference type="Gene3D" id="3.40.50.2300">
    <property type="match status" value="1"/>
</dbReference>
<dbReference type="EMBL" id="CP086322">
    <property type="protein sequence ID" value="UQA92447.1"/>
    <property type="molecule type" value="Genomic_DNA"/>
</dbReference>
<keyword evidence="4 8" id="KW-0812">Transmembrane</keyword>
<proteinExistence type="predicted"/>
<dbReference type="InterPro" id="IPR029044">
    <property type="entry name" value="Nucleotide-diphossugar_trans"/>
</dbReference>
<evidence type="ECO:0000259" key="9">
    <source>
        <dbReference type="SMART" id="SM00267"/>
    </source>
</evidence>
<dbReference type="SUPFAM" id="SSF55073">
    <property type="entry name" value="Nucleotide cyclase"/>
    <property type="match status" value="1"/>
</dbReference>
<dbReference type="GO" id="GO:0016757">
    <property type="term" value="F:glycosyltransferase activity"/>
    <property type="evidence" value="ECO:0007669"/>
    <property type="project" value="UniProtKB-KW"/>
</dbReference>
<dbReference type="SUPFAM" id="SSF53448">
    <property type="entry name" value="Nucleotide-diphospho-sugar transferases"/>
    <property type="match status" value="1"/>
</dbReference>
<dbReference type="InterPro" id="IPR011006">
    <property type="entry name" value="CheY-like_superfamily"/>
</dbReference>
<keyword evidence="3 10" id="KW-0808">Transferase</keyword>
<keyword evidence="6 8" id="KW-0472">Membrane</keyword>
<organism evidence="10 11">
    <name type="scientific">Streptomyces halobius</name>
    <dbReference type="NCBI Taxonomy" id="2879846"/>
    <lineage>
        <taxon>Bacteria</taxon>
        <taxon>Bacillati</taxon>
        <taxon>Actinomycetota</taxon>
        <taxon>Actinomycetes</taxon>
        <taxon>Kitasatosporales</taxon>
        <taxon>Streptomycetaceae</taxon>
        <taxon>Streptomyces</taxon>
    </lineage>
</organism>
<name>A0ABY4M4Z2_9ACTN</name>
<sequence>MLTSHQSGPQDSSVALLGSADTRVHTGVTPYTEPADAPHAGASHSATDHAATAHADVPTVGGHVLVVGRPGPRLDGLTHSLRSTGHQVSHALPGQVSQQVQQAHPDAVVALEEQHEDHYASDEDPHGGHEDHRGGYEHHYGGYEHPAYQGHQEHHEHHGHHSPQPSRMPDHRRPGLDLIREVRTVPGGRALPLVMVTAGQGPAGVADMLRGGADDCIPEASAPVELSARIEAKLRRVPVPVENLPLDPRTGLYSSAHFLDELDRELQRPEAGRRGGVIAMVGVAEMGALEARLGPRVRREVAERLAGVAERLGSFCDRLGWDDAGHLLMLMPGVDEETARRGLRRFAGTVAGTRFIVADENVRLTPAVGWLPLAECPDGTQALGRARDAVQEAIRHRDLQPVRYAPWMRGAPHRHRRRPLSSLIRPALSALSPVLALVLGVAVPFALYQQMYELGWDLGSAMYWVVVAGLVLSALLIVLECLYSLDATPRPEKPGRPYPPASAVIAAYLPNEAATIVDTVESFLRLDYPNELEIVLAYNTPHPLPVEDTLRDIAARDPRLVLLPVAGSTSKAQNINAAVTRVRGEFVGIFDADHHPAPTSFRDAWHWLSNGYDVVQGHCVIRNGDSSRVAKLVAVEFEAIYAVSHPGRTRLFGFGVFGGSNGFWRTDLLARTRMHGSMLTEDIDSTLRALNEGSRFAVDRTLISRELAPTTLKALWNQRSRWAQGWLQVSLKHLWRGLRSPVFTARQKLGMFVLLGWREVQPWLTLQILPILLYSVWRAGGFERLDWAVPVCVLAVVFTLAAGPVQALFAWRLAVPELRQRRPWFWSYLFVSTFFYSHFKNMVARQAHLKEALGDRQWRVTPRAAGKAVARR</sequence>
<feature type="compositionally biased region" description="Low complexity" evidence="7">
    <location>
        <begin position="39"/>
        <end position="51"/>
    </location>
</feature>
<evidence type="ECO:0000256" key="7">
    <source>
        <dbReference type="SAM" id="MobiDB-lite"/>
    </source>
</evidence>
<dbReference type="PANTHER" id="PTHR43867:SF2">
    <property type="entry name" value="CELLULOSE SYNTHASE CATALYTIC SUBUNIT A [UDP-FORMING]"/>
    <property type="match status" value="1"/>
</dbReference>
<accession>A0ABY4M4Z2</accession>
<feature type="compositionally biased region" description="Basic and acidic residues" evidence="7">
    <location>
        <begin position="114"/>
        <end position="142"/>
    </location>
</feature>
<feature type="transmembrane region" description="Helical" evidence="8">
    <location>
        <begin position="423"/>
        <end position="449"/>
    </location>
</feature>
<keyword evidence="5 8" id="KW-1133">Transmembrane helix</keyword>
<evidence type="ECO:0000256" key="2">
    <source>
        <dbReference type="ARBA" id="ARBA00022676"/>
    </source>
</evidence>
<dbReference type="PANTHER" id="PTHR43867">
    <property type="entry name" value="CELLULOSE SYNTHASE CATALYTIC SUBUNIT A [UDP-FORMING]"/>
    <property type="match status" value="1"/>
</dbReference>
<gene>
    <name evidence="10" type="ORF">K9S39_11905</name>
</gene>
<feature type="transmembrane region" description="Helical" evidence="8">
    <location>
        <begin position="787"/>
        <end position="811"/>
    </location>
</feature>
<feature type="transmembrane region" description="Helical" evidence="8">
    <location>
        <begin position="823"/>
        <end position="839"/>
    </location>
</feature>
<evidence type="ECO:0000256" key="4">
    <source>
        <dbReference type="ARBA" id="ARBA00022692"/>
    </source>
</evidence>
<evidence type="ECO:0000256" key="1">
    <source>
        <dbReference type="ARBA" id="ARBA00004141"/>
    </source>
</evidence>
<evidence type="ECO:0000256" key="6">
    <source>
        <dbReference type="ARBA" id="ARBA00023136"/>
    </source>
</evidence>
<dbReference type="EC" id="2.4.-.-" evidence="10"/>
<dbReference type="Gene3D" id="3.30.70.270">
    <property type="match status" value="1"/>
</dbReference>
<comment type="subcellular location">
    <subcellularLocation>
        <location evidence="1">Membrane</location>
        <topology evidence="1">Multi-pass membrane protein</topology>
    </subcellularLocation>
</comment>
<evidence type="ECO:0000313" key="10">
    <source>
        <dbReference type="EMBL" id="UQA92447.1"/>
    </source>
</evidence>
<dbReference type="InterPro" id="IPR029787">
    <property type="entry name" value="Nucleotide_cyclase"/>
</dbReference>
<dbReference type="SMART" id="SM00267">
    <property type="entry name" value="GGDEF"/>
    <property type="match status" value="1"/>
</dbReference>
<dbReference type="Gene3D" id="3.90.550.10">
    <property type="entry name" value="Spore Coat Polysaccharide Biosynthesis Protein SpsA, Chain A"/>
    <property type="match status" value="1"/>
</dbReference>
<dbReference type="RefSeq" id="WP_248863307.1">
    <property type="nucleotide sequence ID" value="NZ_CP086322.1"/>
</dbReference>
<reference evidence="10" key="1">
    <citation type="submission" date="2021-10" db="EMBL/GenBank/DDBJ databases">
        <title>Streptomyces nigrumlapis sp.nov.,an antimicrobial producing actinobacterium isolated from Black Gobi rocks.</title>
        <authorList>
            <person name="Wen Y."/>
            <person name="Zhang W."/>
            <person name="Liu X.G."/>
        </authorList>
    </citation>
    <scope>NUCLEOTIDE SEQUENCE</scope>
    <source>
        <strain evidence="10">ST13-2-2</strain>
    </source>
</reference>
<protein>
    <submittedName>
        <fullName evidence="10">Glycosyltransferase</fullName>
        <ecNumber evidence="10">2.4.-.-</ecNumber>
    </submittedName>
</protein>
<feature type="region of interest" description="Disordered" evidence="7">
    <location>
        <begin position="25"/>
        <end position="51"/>
    </location>
</feature>
<evidence type="ECO:0000256" key="5">
    <source>
        <dbReference type="ARBA" id="ARBA00022989"/>
    </source>
</evidence>
<dbReference type="SUPFAM" id="SSF52172">
    <property type="entry name" value="CheY-like"/>
    <property type="match status" value="1"/>
</dbReference>
<evidence type="ECO:0000256" key="8">
    <source>
        <dbReference type="SAM" id="Phobius"/>
    </source>
</evidence>
<dbReference type="Pfam" id="PF13641">
    <property type="entry name" value="Glyco_tranf_2_3"/>
    <property type="match status" value="1"/>
</dbReference>
<feature type="domain" description="GGDEF" evidence="9">
    <location>
        <begin position="227"/>
        <end position="404"/>
    </location>
</feature>
<dbReference type="InterPro" id="IPR000160">
    <property type="entry name" value="GGDEF_dom"/>
</dbReference>
<dbReference type="InterPro" id="IPR043128">
    <property type="entry name" value="Rev_trsase/Diguanyl_cyclase"/>
</dbReference>
<evidence type="ECO:0000313" key="11">
    <source>
        <dbReference type="Proteomes" id="UP000830115"/>
    </source>
</evidence>
<dbReference type="Proteomes" id="UP000830115">
    <property type="component" value="Chromosome"/>
</dbReference>
<evidence type="ECO:0000256" key="3">
    <source>
        <dbReference type="ARBA" id="ARBA00022679"/>
    </source>
</evidence>
<dbReference type="CDD" id="cd06423">
    <property type="entry name" value="CESA_like"/>
    <property type="match status" value="1"/>
</dbReference>
<dbReference type="InterPro" id="IPR050321">
    <property type="entry name" value="Glycosyltr_2/OpgH_subfam"/>
</dbReference>
<feature type="region of interest" description="Disordered" evidence="7">
    <location>
        <begin position="114"/>
        <end position="173"/>
    </location>
</feature>
<keyword evidence="2 10" id="KW-0328">Glycosyltransferase</keyword>
<keyword evidence="11" id="KW-1185">Reference proteome</keyword>
<feature type="transmembrane region" description="Helical" evidence="8">
    <location>
        <begin position="461"/>
        <end position="483"/>
    </location>
</feature>